<dbReference type="InterPro" id="IPR000594">
    <property type="entry name" value="ThiF_NAD_FAD-bd"/>
</dbReference>
<dbReference type="Proteomes" id="UP000321323">
    <property type="component" value="Chromosome"/>
</dbReference>
<keyword evidence="2" id="KW-0808">Transferase</keyword>
<protein>
    <submittedName>
        <fullName evidence="2">ThiF family adenylyltransferase</fullName>
    </submittedName>
</protein>
<dbReference type="InterPro" id="IPR045886">
    <property type="entry name" value="ThiF/MoeB/HesA"/>
</dbReference>
<dbReference type="PANTHER" id="PTHR43267:SF1">
    <property type="entry name" value="TRNA THREONYLCARBAMOYLADENOSINE DEHYDRATASE"/>
    <property type="match status" value="1"/>
</dbReference>
<dbReference type="PANTHER" id="PTHR43267">
    <property type="entry name" value="TRNA THREONYLCARBAMOYLADENOSINE DEHYDRATASE"/>
    <property type="match status" value="1"/>
</dbReference>
<evidence type="ECO:0000313" key="3">
    <source>
        <dbReference type="Proteomes" id="UP000321323"/>
    </source>
</evidence>
<accession>A0ABZ1UL73</accession>
<dbReference type="Pfam" id="PF00899">
    <property type="entry name" value="ThiF"/>
    <property type="match status" value="1"/>
</dbReference>
<dbReference type="GO" id="GO:0016779">
    <property type="term" value="F:nucleotidyltransferase activity"/>
    <property type="evidence" value="ECO:0007669"/>
    <property type="project" value="UniProtKB-KW"/>
</dbReference>
<dbReference type="Gene3D" id="3.40.50.720">
    <property type="entry name" value="NAD(P)-binding Rossmann-like Domain"/>
    <property type="match status" value="1"/>
</dbReference>
<keyword evidence="2" id="KW-0548">Nucleotidyltransferase</keyword>
<sequence>MATAFNYDTFVTRNEGYVSPATQARIRETSLLIAGNGLGSSTAICAARMGFRKFVLIDGDTVDAHNLNRQFFDFDDIGTPKAEALKKHILRINPEAEVEAIVANLDKANAAELVGKVDIIFDTIDFLDLEAILSLHTAAKGLQRPIFTALSIGQGAGVLYFPADASGSLTEIIAHDVAQATTEGDASYSNVFGKIMARIGAHLDPQVVEQVRRALTIMEDGRPCPASQLAVGSFTVAALAVSMMTDLLAGLPVPQSPHIVVHSFRNHVTKLIDISKDVPA</sequence>
<name>A0ABZ1UL73_9BURK</name>
<proteinExistence type="predicted"/>
<gene>
    <name evidence="2" type="ORF">E7V67_028115</name>
</gene>
<reference evidence="2 3" key="1">
    <citation type="journal article" date="2019" name="Int. J. Syst. Evol. Microbiol.">
        <title>The Draft Whole-Genome Sequence of the Antibiotic Producer Empedobacter haloabium ATCC 31962 Provides Indications for Its Taxonomic Reclassification.</title>
        <authorList>
            <person name="Miess H."/>
            <person name="Arlt P."/>
            <person name="Apel A.K."/>
            <person name="Weber T."/>
            <person name="Nieselt K."/>
            <person name="Hanssen F."/>
            <person name="Czemmel S."/>
            <person name="Nahnsen S."/>
            <person name="Gross H."/>
        </authorList>
    </citation>
    <scope>NUCLEOTIDE SEQUENCE [LARGE SCALE GENOMIC DNA]</scope>
    <source>
        <strain evidence="2 3">ATCC 31962</strain>
    </source>
</reference>
<dbReference type="SUPFAM" id="SSF69572">
    <property type="entry name" value="Activating enzymes of the ubiquitin-like proteins"/>
    <property type="match status" value="1"/>
</dbReference>
<dbReference type="EMBL" id="CP136508">
    <property type="protein sequence ID" value="WUR13502.1"/>
    <property type="molecule type" value="Genomic_DNA"/>
</dbReference>
<dbReference type="InterPro" id="IPR035985">
    <property type="entry name" value="Ubiquitin-activating_enz"/>
</dbReference>
<evidence type="ECO:0000259" key="1">
    <source>
        <dbReference type="Pfam" id="PF00899"/>
    </source>
</evidence>
<keyword evidence="3" id="KW-1185">Reference proteome</keyword>
<feature type="domain" description="THIF-type NAD/FAD binding fold" evidence="1">
    <location>
        <begin position="18"/>
        <end position="191"/>
    </location>
</feature>
<organism evidence="2 3">
    <name type="scientific">[Empedobacter] haloabium</name>
    <dbReference type="NCBI Taxonomy" id="592317"/>
    <lineage>
        <taxon>Bacteria</taxon>
        <taxon>Pseudomonadati</taxon>
        <taxon>Pseudomonadota</taxon>
        <taxon>Betaproteobacteria</taxon>
        <taxon>Burkholderiales</taxon>
        <taxon>Oxalobacteraceae</taxon>
        <taxon>Telluria group</taxon>
        <taxon>Telluria group incertae sedis</taxon>
    </lineage>
</organism>
<evidence type="ECO:0000313" key="2">
    <source>
        <dbReference type="EMBL" id="WUR13502.1"/>
    </source>
</evidence>